<evidence type="ECO:0000256" key="2">
    <source>
        <dbReference type="ARBA" id="ARBA00012438"/>
    </source>
</evidence>
<evidence type="ECO:0000256" key="4">
    <source>
        <dbReference type="ARBA" id="ARBA00022679"/>
    </source>
</evidence>
<dbReference type="InterPro" id="IPR036097">
    <property type="entry name" value="HisK_dim/P_sf"/>
</dbReference>
<dbReference type="InterPro" id="IPR000719">
    <property type="entry name" value="Prot_kinase_dom"/>
</dbReference>
<dbReference type="InterPro" id="IPR003018">
    <property type="entry name" value="GAF"/>
</dbReference>
<dbReference type="InterPro" id="IPR005467">
    <property type="entry name" value="His_kinase_dom"/>
</dbReference>
<sequence>MMLQFQNYQIKLLEELEAGVSTVVYRGHHQQQQRPVIVKVIKSDYPSLEEISSLRQEYTISQTIDCEGIVKCYGLENYKNGLALILEDFGGQSLKHFINSHSITIKEFLRIAISLVKTLDELHKVPIIHKDINPSNIIINPETGQVKITDLGIASRLSLENPTTRNPNWLQGTLAYISPEQTGRMNRSIDYRSDFYSLGATFYEMLTDRVPFISTDPMELIHHHLAQYPVPPHQLNPEISEVVSLIVMKLLRKNAEDRYQSAAGLKVDLESCLYQLQTTEKIETFTPGSYDIGSRLLIPQKLYGREGEVATLMEAFERVSVGATELMLVSGYSGIGKTSVVNEVHKPIVKARGYFIGGKFDQFKRNSPYAALLEAFRGLIRQLLTEPAQTLGIWKQNLLHALGANGKVIIDVIPEVELIIGEQPEVPQLGPSESQNRFLRVFQQFIGVFTQPQHPLVLFLDDLQWADLASLTLLQTLMRNCDHKYLLIIGAYRDNEVSLSHPLIQTIEKIQETDSVIHQITIEPLQKKYVQQLVADTLNDTQGENQTKPLAELLFHKTQGNPFFLTQLLKTLYSENLLSYDVSSGSWQWDIDQIQAIGITDYNVVELIARSIGKLQETTQQVLKLAACLGNQFNLEMLAIVNEDSTIITAAQLWEALQIGLILPLSDTYKIPLLFEQEESADFGLSDVKVNYKFLHDRVQQAAYSLIPESDQQATHLKIGKLLLNHTTPEAREQNIFALVNQLNFGTDLLTAQWEKDELAQLNLTAGQKAKAAAAYASALKYLNVGLGLLAADTWTDNYDFTLAFYLEVVEAEYLNSNFEQSNLLAGVALAQAKTQLDQVKVYELKIYAYIAQNQMQVALDTGLQVLDMLGIELEQDPPKDLISEDLADLPEMTDLAKLAAMGILKSVGTAAFIANPALCPLLIFTKINLCINHGNSHLSTDTYIDYAMSLCGFMGDIDGGYKFGQLSLKLLEQFHAQEFKSIVLDVFNGHIRHWKEHLKETLDPLLEAFNSGLETGELTYSGYAALNYCTNLFFVGHDLDVAAQKYGQYLEWLQKMKLDYHVIYGKIGKQLTLNLLGRSDEPCQLIGKDFNELEMLPILIEQNNGTSLFYLYLAKSILFYWFKEPEQAIAQARAAEQYAQSVPGLILVAEHNFYYSLALLAHYPHVEQQQQREYLTQVAANQETLKTWAYHAPSNFKHKYQLVEAEKARVLGQHWQAMEIYDQGIEGAADQDYIQEEALANELAAEFYLSCGKPKIAQAYLTDAYYGYSRWGAVAKVRDLESRYPQLLSKITAQPTTTVPVDSITNSTITLNLNALDLSDVIKASQAISEEIIFDNLLDKLMQLLLTNAGAKKGFIILSKEGKMIVEAAGSVVNNGVTLRQSIPVPITQQLPRSVINYVAITQENLILNNLVNDSTFAEDIYIINHQPESAVCLPLLRKNNLIGMVYLENNMVSGNFTNEHLEVLNILCSQAAISLENATLYQTLHDVQVRERLEKQIRKSLEREKELTELKSRFISMTSHEFRTPLTTIMGVTEIFKYYSQNWTEEKKQSYLDRIQANVKHMLHMLDDVLVVNKANAGKIKFNPAPLNLLEFCRDLVEEIELGLDTKQTICFYIQGECPEAHYDEQLLRHILRNLLSNATKYSPNDSTINFDLICQQEEVIFKIKDQGIGIPEEDQKQLFESFHRCNNVGNIPGTGLGLAIVKQSVEVHGGQITVNSQVGIGTTFTVTIPLYSPAAAPEQVQTPRAASWQLAVNPNTNYHYA</sequence>
<dbReference type="Pfam" id="PF02518">
    <property type="entry name" value="HATPase_c"/>
    <property type="match status" value="1"/>
</dbReference>
<dbReference type="GO" id="GO:0000155">
    <property type="term" value="F:phosphorelay sensor kinase activity"/>
    <property type="evidence" value="ECO:0007669"/>
    <property type="project" value="InterPro"/>
</dbReference>
<evidence type="ECO:0000256" key="3">
    <source>
        <dbReference type="ARBA" id="ARBA00022553"/>
    </source>
</evidence>
<evidence type="ECO:0000256" key="1">
    <source>
        <dbReference type="ARBA" id="ARBA00000085"/>
    </source>
</evidence>
<evidence type="ECO:0000259" key="7">
    <source>
        <dbReference type="PROSITE" id="PS50011"/>
    </source>
</evidence>
<evidence type="ECO:0000256" key="5">
    <source>
        <dbReference type="ARBA" id="ARBA00022777"/>
    </source>
</evidence>
<dbReference type="PROSITE" id="PS50011">
    <property type="entry name" value="PROTEIN_KINASE_DOM"/>
    <property type="match status" value="1"/>
</dbReference>
<keyword evidence="3" id="KW-0597">Phosphoprotein</keyword>
<protein>
    <recommendedName>
        <fullName evidence="2">histidine kinase</fullName>
        <ecNumber evidence="2">2.7.13.3</ecNumber>
    </recommendedName>
</protein>
<dbReference type="SUPFAM" id="SSF55781">
    <property type="entry name" value="GAF domain-like"/>
    <property type="match status" value="1"/>
</dbReference>
<dbReference type="Gene3D" id="1.10.510.10">
    <property type="entry name" value="Transferase(Phosphotransferase) domain 1"/>
    <property type="match status" value="1"/>
</dbReference>
<dbReference type="PANTHER" id="PTHR43642">
    <property type="entry name" value="HYBRID SIGNAL TRANSDUCTION HISTIDINE KINASE G"/>
    <property type="match status" value="1"/>
</dbReference>
<dbReference type="InterPro" id="IPR041664">
    <property type="entry name" value="AAA_16"/>
</dbReference>
<dbReference type="Gene3D" id="3.40.50.300">
    <property type="entry name" value="P-loop containing nucleotide triphosphate hydrolases"/>
    <property type="match status" value="1"/>
</dbReference>
<dbReference type="InterPro" id="IPR029016">
    <property type="entry name" value="GAF-like_dom_sf"/>
</dbReference>
<dbReference type="Pfam" id="PF13191">
    <property type="entry name" value="AAA_16"/>
    <property type="match status" value="1"/>
</dbReference>
<dbReference type="PROSITE" id="PS50109">
    <property type="entry name" value="HIS_KIN"/>
    <property type="match status" value="1"/>
</dbReference>
<dbReference type="InterPro" id="IPR003661">
    <property type="entry name" value="HisK_dim/P_dom"/>
</dbReference>
<evidence type="ECO:0000256" key="6">
    <source>
        <dbReference type="ARBA" id="ARBA00023012"/>
    </source>
</evidence>
<dbReference type="Pfam" id="PF01590">
    <property type="entry name" value="GAF"/>
    <property type="match status" value="1"/>
</dbReference>
<dbReference type="PANTHER" id="PTHR43642:SF1">
    <property type="entry name" value="HYBRID SIGNAL TRANSDUCTION HISTIDINE KINASE G"/>
    <property type="match status" value="1"/>
</dbReference>
<dbReference type="SUPFAM" id="SSF52540">
    <property type="entry name" value="P-loop containing nucleoside triphosphate hydrolases"/>
    <property type="match status" value="1"/>
</dbReference>
<dbReference type="CDD" id="cd00082">
    <property type="entry name" value="HisKA"/>
    <property type="match status" value="1"/>
</dbReference>
<dbReference type="InterPro" id="IPR003594">
    <property type="entry name" value="HATPase_dom"/>
</dbReference>
<dbReference type="Pfam" id="PF00069">
    <property type="entry name" value="Pkinase"/>
    <property type="match status" value="1"/>
</dbReference>
<name>A0A1D9G9U0_MOOP1</name>
<feature type="domain" description="Protein kinase" evidence="7">
    <location>
        <begin position="10"/>
        <end position="273"/>
    </location>
</feature>
<accession>A0A1D9G9U0</accession>
<dbReference type="SUPFAM" id="SSF47384">
    <property type="entry name" value="Homodimeric domain of signal transducing histidine kinase"/>
    <property type="match status" value="1"/>
</dbReference>
<dbReference type="Gene3D" id="3.30.565.10">
    <property type="entry name" value="Histidine kinase-like ATPase, C-terminal domain"/>
    <property type="match status" value="1"/>
</dbReference>
<dbReference type="EMBL" id="CP017708">
    <property type="protein sequence ID" value="AOY84409.2"/>
    <property type="molecule type" value="Genomic_DNA"/>
</dbReference>
<dbReference type="FunFam" id="3.30.565.10:FF:000006">
    <property type="entry name" value="Sensor histidine kinase WalK"/>
    <property type="match status" value="1"/>
</dbReference>
<keyword evidence="6" id="KW-0902">Two-component regulatory system</keyword>
<dbReference type="InterPro" id="IPR011009">
    <property type="entry name" value="Kinase-like_dom_sf"/>
</dbReference>
<evidence type="ECO:0000313" key="9">
    <source>
        <dbReference type="EMBL" id="AOY84409.2"/>
    </source>
</evidence>
<evidence type="ECO:0000259" key="8">
    <source>
        <dbReference type="PROSITE" id="PS50109"/>
    </source>
</evidence>
<dbReference type="SUPFAM" id="SSF55874">
    <property type="entry name" value="ATPase domain of HSP90 chaperone/DNA topoisomerase II/histidine kinase"/>
    <property type="match status" value="1"/>
</dbReference>
<dbReference type="SMART" id="SM00387">
    <property type="entry name" value="HATPase_c"/>
    <property type="match status" value="1"/>
</dbReference>
<dbReference type="GO" id="GO:0005524">
    <property type="term" value="F:ATP binding"/>
    <property type="evidence" value="ECO:0007669"/>
    <property type="project" value="InterPro"/>
</dbReference>
<dbReference type="CDD" id="cd00075">
    <property type="entry name" value="HATPase"/>
    <property type="match status" value="1"/>
</dbReference>
<dbReference type="Gene3D" id="3.30.200.20">
    <property type="entry name" value="Phosphorylase Kinase, domain 1"/>
    <property type="match status" value="1"/>
</dbReference>
<dbReference type="PRINTS" id="PR00344">
    <property type="entry name" value="BCTRLSENSOR"/>
</dbReference>
<dbReference type="InterPro" id="IPR036890">
    <property type="entry name" value="HATPase_C_sf"/>
</dbReference>
<dbReference type="SMART" id="SM00388">
    <property type="entry name" value="HisKA"/>
    <property type="match status" value="1"/>
</dbReference>
<reference evidence="9" key="1">
    <citation type="journal article" date="2017" name="Proc. Natl. Acad. Sci. U.S.A.">
        <title>Comparative genomics uncovers the prolific and distinctive metabolic potential of the cyanobacterial genus Moorea.</title>
        <authorList>
            <person name="Leao T."/>
            <person name="Castelao G."/>
            <person name="Korobeynikov A."/>
            <person name="Monroe E.A."/>
            <person name="Podell S."/>
            <person name="Glukhov E."/>
            <person name="Allen E.E."/>
            <person name="Gerwick W.H."/>
            <person name="Gerwick L."/>
        </authorList>
    </citation>
    <scope>NUCLEOTIDE SEQUENCE</scope>
    <source>
        <strain evidence="9">JHB</strain>
    </source>
</reference>
<dbReference type="SUPFAM" id="SSF56112">
    <property type="entry name" value="Protein kinase-like (PK-like)"/>
    <property type="match status" value="1"/>
</dbReference>
<dbReference type="SMART" id="SM00065">
    <property type="entry name" value="GAF"/>
    <property type="match status" value="1"/>
</dbReference>
<dbReference type="Proteomes" id="UP000176944">
    <property type="component" value="Chromosome"/>
</dbReference>
<dbReference type="Gene3D" id="1.10.287.130">
    <property type="match status" value="1"/>
</dbReference>
<dbReference type="InterPro" id="IPR004358">
    <property type="entry name" value="Sig_transdc_His_kin-like_C"/>
</dbReference>
<keyword evidence="4" id="KW-0808">Transferase</keyword>
<comment type="catalytic activity">
    <reaction evidence="1">
        <text>ATP + protein L-histidine = ADP + protein N-phospho-L-histidine.</text>
        <dbReference type="EC" id="2.7.13.3"/>
    </reaction>
</comment>
<dbReference type="InterPro" id="IPR053159">
    <property type="entry name" value="Hybrid_Histidine_Kinase"/>
</dbReference>
<feature type="domain" description="Histidine kinase" evidence="8">
    <location>
        <begin position="1519"/>
        <end position="1735"/>
    </location>
</feature>
<organism evidence="9">
    <name type="scientific">Moorena producens (strain JHB)</name>
    <dbReference type="NCBI Taxonomy" id="1454205"/>
    <lineage>
        <taxon>Bacteria</taxon>
        <taxon>Bacillati</taxon>
        <taxon>Cyanobacteriota</taxon>
        <taxon>Cyanophyceae</taxon>
        <taxon>Coleofasciculales</taxon>
        <taxon>Coleofasciculaceae</taxon>
        <taxon>Moorena</taxon>
    </lineage>
</organism>
<proteinExistence type="predicted"/>
<dbReference type="EC" id="2.7.13.3" evidence="2"/>
<dbReference type="Gene3D" id="3.30.450.40">
    <property type="match status" value="1"/>
</dbReference>
<keyword evidence="5 9" id="KW-0418">Kinase</keyword>
<reference evidence="9" key="2">
    <citation type="submission" date="2022-10" db="EMBL/GenBank/DDBJ databases">
        <authorList>
            <person name="Ngo T.-E."/>
        </authorList>
    </citation>
    <scope>NUCLEOTIDE SEQUENCE</scope>
    <source>
        <strain evidence="9">JHB</strain>
    </source>
</reference>
<dbReference type="CDD" id="cd14014">
    <property type="entry name" value="STKc_PknB_like"/>
    <property type="match status" value="1"/>
</dbReference>
<dbReference type="Pfam" id="PF00512">
    <property type="entry name" value="HisKA"/>
    <property type="match status" value="1"/>
</dbReference>
<dbReference type="InterPro" id="IPR027417">
    <property type="entry name" value="P-loop_NTPase"/>
</dbReference>
<gene>
    <name evidence="9" type="ORF">BJP36_35270</name>
</gene>